<comment type="caution">
    <text evidence="1">The sequence shown here is derived from an EMBL/GenBank/DDBJ whole genome shotgun (WGS) entry which is preliminary data.</text>
</comment>
<organism evidence="1 2">
    <name type="scientific">Actinophytocola algeriensis</name>
    <dbReference type="NCBI Taxonomy" id="1768010"/>
    <lineage>
        <taxon>Bacteria</taxon>
        <taxon>Bacillati</taxon>
        <taxon>Actinomycetota</taxon>
        <taxon>Actinomycetes</taxon>
        <taxon>Pseudonocardiales</taxon>
        <taxon>Pseudonocardiaceae</taxon>
    </lineage>
</organism>
<dbReference type="EMBL" id="JACHJQ010000005">
    <property type="protein sequence ID" value="MBB4909167.1"/>
    <property type="molecule type" value="Genomic_DNA"/>
</dbReference>
<name>A0A7W7Q8T0_9PSEU</name>
<proteinExistence type="predicted"/>
<keyword evidence="2" id="KW-1185">Reference proteome</keyword>
<evidence type="ECO:0000313" key="1">
    <source>
        <dbReference type="EMBL" id="MBB4909167.1"/>
    </source>
</evidence>
<gene>
    <name evidence="1" type="ORF">FHR82_005420</name>
</gene>
<accession>A0A7W7Q8T0</accession>
<reference evidence="1 2" key="1">
    <citation type="submission" date="2020-08" db="EMBL/GenBank/DDBJ databases">
        <title>Genomic Encyclopedia of Type Strains, Phase III (KMG-III): the genomes of soil and plant-associated and newly described type strains.</title>
        <authorList>
            <person name="Whitman W."/>
        </authorList>
    </citation>
    <scope>NUCLEOTIDE SEQUENCE [LARGE SCALE GENOMIC DNA]</scope>
    <source>
        <strain evidence="1 2">CECT 8960</strain>
    </source>
</reference>
<dbReference type="Proteomes" id="UP000520767">
    <property type="component" value="Unassembled WGS sequence"/>
</dbReference>
<sequence>MDEIGEITDRHLHAGAEHRHGVTSRYDVDFRRILVQVNIPADDSRLEDIPVHISVHDVTVIRSRRFALSFHATAHTRREMKVLRLTALWGHPDPAR</sequence>
<dbReference type="RefSeq" id="WP_184813198.1">
    <property type="nucleotide sequence ID" value="NZ_JACHJQ010000005.1"/>
</dbReference>
<protein>
    <submittedName>
        <fullName evidence="1">Uncharacterized protein</fullName>
    </submittedName>
</protein>
<dbReference type="AlphaFoldDB" id="A0A7W7Q8T0"/>
<evidence type="ECO:0000313" key="2">
    <source>
        <dbReference type="Proteomes" id="UP000520767"/>
    </source>
</evidence>